<reference evidence="4" key="1">
    <citation type="journal article" date="2020" name="Stud. Mycol.">
        <title>101 Dothideomycetes genomes: a test case for predicting lifestyles and emergence of pathogens.</title>
        <authorList>
            <person name="Haridas S."/>
            <person name="Albert R."/>
            <person name="Binder M."/>
            <person name="Bloem J."/>
            <person name="Labutti K."/>
            <person name="Salamov A."/>
            <person name="Andreopoulos B."/>
            <person name="Baker S."/>
            <person name="Barry K."/>
            <person name="Bills G."/>
            <person name="Bluhm B."/>
            <person name="Cannon C."/>
            <person name="Castanera R."/>
            <person name="Culley D."/>
            <person name="Daum C."/>
            <person name="Ezra D."/>
            <person name="Gonzalez J."/>
            <person name="Henrissat B."/>
            <person name="Kuo A."/>
            <person name="Liang C."/>
            <person name="Lipzen A."/>
            <person name="Lutzoni F."/>
            <person name="Magnuson J."/>
            <person name="Mondo S."/>
            <person name="Nolan M."/>
            <person name="Ohm R."/>
            <person name="Pangilinan J."/>
            <person name="Park H.-J."/>
            <person name="Ramirez L."/>
            <person name="Alfaro M."/>
            <person name="Sun H."/>
            <person name="Tritt A."/>
            <person name="Yoshinaga Y."/>
            <person name="Zwiers L.-H."/>
            <person name="Turgeon B."/>
            <person name="Goodwin S."/>
            <person name="Spatafora J."/>
            <person name="Crous P."/>
            <person name="Grigoriev I."/>
        </authorList>
    </citation>
    <scope>NUCLEOTIDE SEQUENCE</scope>
    <source>
        <strain evidence="4">CBS 113818</strain>
    </source>
</reference>
<proteinExistence type="predicted"/>
<gene>
    <name evidence="4" type="ORF">CC86DRAFT_257492</name>
</gene>
<keyword evidence="5" id="KW-1185">Reference proteome</keyword>
<dbReference type="Gene3D" id="3.30.60.10">
    <property type="entry name" value="Endochitinase-like"/>
    <property type="match status" value="1"/>
</dbReference>
<feature type="non-terminal residue" evidence="4">
    <location>
        <position position="1"/>
    </location>
</feature>
<keyword evidence="2" id="KW-1015">Disulfide bond</keyword>
<keyword evidence="1 2" id="KW-0147">Chitin-binding</keyword>
<dbReference type="SMART" id="SM00270">
    <property type="entry name" value="ChtBD1"/>
    <property type="match status" value="1"/>
</dbReference>
<dbReference type="GO" id="GO:0008061">
    <property type="term" value="F:chitin binding"/>
    <property type="evidence" value="ECO:0007669"/>
    <property type="project" value="UniProtKB-UniRule"/>
</dbReference>
<dbReference type="InterPro" id="IPR001002">
    <property type="entry name" value="Chitin-bd_1"/>
</dbReference>
<dbReference type="Proteomes" id="UP000799424">
    <property type="component" value="Unassembled WGS sequence"/>
</dbReference>
<name>A0A6A6ZZT2_9PLEO</name>
<evidence type="ECO:0000313" key="4">
    <source>
        <dbReference type="EMBL" id="KAF2826356.1"/>
    </source>
</evidence>
<sequence length="50" mass="5212">VSKNARCGAQFGGQTCKGSTYGNCCSQHSYCGSTDSYCGPPSCQKDYGDC</sequence>
<feature type="disulfide bond" evidence="2">
    <location>
        <begin position="24"/>
        <end position="38"/>
    </location>
</feature>
<feature type="non-terminal residue" evidence="4">
    <location>
        <position position="50"/>
    </location>
</feature>
<evidence type="ECO:0000256" key="1">
    <source>
        <dbReference type="ARBA" id="ARBA00022669"/>
    </source>
</evidence>
<dbReference type="PROSITE" id="PS50941">
    <property type="entry name" value="CHIT_BIND_I_2"/>
    <property type="match status" value="1"/>
</dbReference>
<comment type="caution">
    <text evidence="2">Lacks conserved residue(s) required for the propagation of feature annotation.</text>
</comment>
<dbReference type="EMBL" id="MU006226">
    <property type="protein sequence ID" value="KAF2826356.1"/>
    <property type="molecule type" value="Genomic_DNA"/>
</dbReference>
<dbReference type="AlphaFoldDB" id="A0A6A6ZZT2"/>
<evidence type="ECO:0000256" key="2">
    <source>
        <dbReference type="PROSITE-ProRule" id="PRU00261"/>
    </source>
</evidence>
<organism evidence="4 5">
    <name type="scientific">Ophiobolus disseminans</name>
    <dbReference type="NCBI Taxonomy" id="1469910"/>
    <lineage>
        <taxon>Eukaryota</taxon>
        <taxon>Fungi</taxon>
        <taxon>Dikarya</taxon>
        <taxon>Ascomycota</taxon>
        <taxon>Pezizomycotina</taxon>
        <taxon>Dothideomycetes</taxon>
        <taxon>Pleosporomycetidae</taxon>
        <taxon>Pleosporales</taxon>
        <taxon>Pleosporineae</taxon>
        <taxon>Phaeosphaeriaceae</taxon>
        <taxon>Ophiobolus</taxon>
    </lineage>
</organism>
<evidence type="ECO:0000259" key="3">
    <source>
        <dbReference type="PROSITE" id="PS50941"/>
    </source>
</evidence>
<dbReference type="InterPro" id="IPR036861">
    <property type="entry name" value="Endochitinase-like_sf"/>
</dbReference>
<dbReference type="SUPFAM" id="SSF57016">
    <property type="entry name" value="Plant lectins/antimicrobial peptides"/>
    <property type="match status" value="1"/>
</dbReference>
<protein>
    <recommendedName>
        <fullName evidence="3">Chitin-binding type-1 domain-containing protein</fullName>
    </recommendedName>
</protein>
<evidence type="ECO:0000313" key="5">
    <source>
        <dbReference type="Proteomes" id="UP000799424"/>
    </source>
</evidence>
<feature type="domain" description="Chitin-binding type-1" evidence="3">
    <location>
        <begin position="4"/>
        <end position="50"/>
    </location>
</feature>
<dbReference type="Pfam" id="PF00187">
    <property type="entry name" value="Chitin_bind_1"/>
    <property type="match status" value="1"/>
</dbReference>
<dbReference type="OrthoDB" id="5985073at2759"/>
<accession>A0A6A6ZZT2</accession>